<dbReference type="EMBL" id="LAZR01044979">
    <property type="protein sequence ID" value="KKL01085.1"/>
    <property type="molecule type" value="Genomic_DNA"/>
</dbReference>
<sequence length="60" mass="6378">MITAQRLTAVAVFDADGSEPRAIEIEQAVMRVKSEIEGIGGVVKSAVMQPVNDVHGDGKR</sequence>
<evidence type="ECO:0000313" key="1">
    <source>
        <dbReference type="EMBL" id="KKL01085.1"/>
    </source>
</evidence>
<gene>
    <name evidence="1" type="ORF">LCGC14_2627420</name>
</gene>
<accession>A0A0F9A1E7</accession>
<comment type="caution">
    <text evidence="1">The sequence shown here is derived from an EMBL/GenBank/DDBJ whole genome shotgun (WGS) entry which is preliminary data.</text>
</comment>
<organism evidence="1">
    <name type="scientific">marine sediment metagenome</name>
    <dbReference type="NCBI Taxonomy" id="412755"/>
    <lineage>
        <taxon>unclassified sequences</taxon>
        <taxon>metagenomes</taxon>
        <taxon>ecological metagenomes</taxon>
    </lineage>
</organism>
<dbReference type="AlphaFoldDB" id="A0A0F9A1E7"/>
<reference evidence="1" key="1">
    <citation type="journal article" date="2015" name="Nature">
        <title>Complex archaea that bridge the gap between prokaryotes and eukaryotes.</title>
        <authorList>
            <person name="Spang A."/>
            <person name="Saw J.H."/>
            <person name="Jorgensen S.L."/>
            <person name="Zaremba-Niedzwiedzka K."/>
            <person name="Martijn J."/>
            <person name="Lind A.E."/>
            <person name="van Eijk R."/>
            <person name="Schleper C."/>
            <person name="Guy L."/>
            <person name="Ettema T.J."/>
        </authorList>
    </citation>
    <scope>NUCLEOTIDE SEQUENCE</scope>
</reference>
<name>A0A0F9A1E7_9ZZZZ</name>
<proteinExistence type="predicted"/>
<protein>
    <submittedName>
        <fullName evidence="1">Uncharacterized protein</fullName>
    </submittedName>
</protein>